<evidence type="ECO:0000259" key="4">
    <source>
        <dbReference type="Pfam" id="PF00884"/>
    </source>
</evidence>
<proteinExistence type="inferred from homology"/>
<comment type="caution">
    <text evidence="5">The sequence shown here is derived from an EMBL/GenBank/DDBJ whole genome shotgun (WGS) entry which is preliminary data.</text>
</comment>
<evidence type="ECO:0000256" key="2">
    <source>
        <dbReference type="ARBA" id="ARBA00022801"/>
    </source>
</evidence>
<evidence type="ECO:0000256" key="1">
    <source>
        <dbReference type="ARBA" id="ARBA00008779"/>
    </source>
</evidence>
<dbReference type="InterPro" id="IPR000917">
    <property type="entry name" value="Sulfatase_N"/>
</dbReference>
<dbReference type="Pfam" id="PF00884">
    <property type="entry name" value="Sulfatase"/>
    <property type="match status" value="1"/>
</dbReference>
<reference evidence="5 6" key="1">
    <citation type="journal article" date="2022" name="Syst. Appl. Microbiol.">
        <title>Rhodopirellula aestuarii sp. nov., a novel member of the genus Rhodopirellula isolated from brackish sediments collected in the Tagus River estuary, Portugal.</title>
        <authorList>
            <person name="Vitorino I.R."/>
            <person name="Klimek D."/>
            <person name="Calusinska M."/>
            <person name="Lobo-da-Cunha A."/>
            <person name="Vasconcelos V."/>
            <person name="Lage O.M."/>
        </authorList>
    </citation>
    <scope>NUCLEOTIDE SEQUENCE [LARGE SCALE GENOMIC DNA]</scope>
    <source>
        <strain evidence="5 6">ICT_H3.1</strain>
    </source>
</reference>
<dbReference type="SUPFAM" id="SSF53649">
    <property type="entry name" value="Alkaline phosphatase-like"/>
    <property type="match status" value="1"/>
</dbReference>
<sequence length="538" mass="61133">MSVILMLRIVTILTASALATTAVAEKRPNILFIHMEDMGVQIPTYGDHTVATPNLDKLAAEGVVFERAHVTAATCASSRGSIFTGVYPHQNGIMGFVQQHGFHYREGIPTFVKDLKAAGYYTGLTYKYGVESSHYKTEPVPFDFHPKYTENWLTGAKGKNKPKIEGKPPLVSYSIDNFKYFLENLEQGQPFYFQAQTPDTHHVWKRPHFIRQGDLGWPYPEVNLAKVTETPGWGHALPPKGELRKTVAEYYRAIQRVDWYVGRILALLDEYGHADNTLVIFSADHGPSHLLRGKTTPNEDGLRVPFVVRWPGHVKEVGTRSDALVSFVDLYPTFVDAAGLEIPDHLPGFSIVPVLQGEPSQRKHLYSAFVAHTTGIHQYWPTRTVTDGRWKLTQHVFGDGIRERYPDGNKAVFSLNRQLSELPADSLAVKLAKRCEVPPAFELYDLQEDPHELVNLISDPQQAEVEERLRTQLQSWRRQTVDPFVDPDFVTRFTSHYMQNYNLWKSLGGNKMKEKDALDFEEFIPNWDPTPYLGKKDQ</sequence>
<evidence type="ECO:0000313" key="6">
    <source>
        <dbReference type="Proteomes" id="UP001202961"/>
    </source>
</evidence>
<dbReference type="Gene3D" id="3.40.720.10">
    <property type="entry name" value="Alkaline Phosphatase, subunit A"/>
    <property type="match status" value="1"/>
</dbReference>
<protein>
    <submittedName>
        <fullName evidence="5">Sulfatase</fullName>
    </submittedName>
</protein>
<dbReference type="InterPro" id="IPR050738">
    <property type="entry name" value="Sulfatase"/>
</dbReference>
<feature type="chain" id="PRO_5045484162" evidence="3">
    <location>
        <begin position="20"/>
        <end position="538"/>
    </location>
</feature>
<keyword evidence="2" id="KW-0378">Hydrolase</keyword>
<feature type="domain" description="Sulfatase N-terminal" evidence="4">
    <location>
        <begin position="28"/>
        <end position="339"/>
    </location>
</feature>
<dbReference type="EMBL" id="JAMQBK010000050">
    <property type="protein sequence ID" value="MCM2372651.1"/>
    <property type="molecule type" value="Genomic_DNA"/>
</dbReference>
<dbReference type="PANTHER" id="PTHR42693">
    <property type="entry name" value="ARYLSULFATASE FAMILY MEMBER"/>
    <property type="match status" value="1"/>
</dbReference>
<accession>A0ABT0U787</accession>
<name>A0ABT0U787_9BACT</name>
<evidence type="ECO:0000256" key="3">
    <source>
        <dbReference type="SAM" id="SignalP"/>
    </source>
</evidence>
<dbReference type="Proteomes" id="UP001202961">
    <property type="component" value="Unassembled WGS sequence"/>
</dbReference>
<keyword evidence="3" id="KW-0732">Signal</keyword>
<dbReference type="PANTHER" id="PTHR42693:SF53">
    <property type="entry name" value="ENDO-4-O-SULFATASE"/>
    <property type="match status" value="1"/>
</dbReference>
<comment type="similarity">
    <text evidence="1">Belongs to the sulfatase family.</text>
</comment>
<organism evidence="5 6">
    <name type="scientific">Aporhodopirellula aestuarii</name>
    <dbReference type="NCBI Taxonomy" id="2950107"/>
    <lineage>
        <taxon>Bacteria</taxon>
        <taxon>Pseudomonadati</taxon>
        <taxon>Planctomycetota</taxon>
        <taxon>Planctomycetia</taxon>
        <taxon>Pirellulales</taxon>
        <taxon>Pirellulaceae</taxon>
        <taxon>Aporhodopirellula</taxon>
    </lineage>
</organism>
<keyword evidence="6" id="KW-1185">Reference proteome</keyword>
<feature type="signal peptide" evidence="3">
    <location>
        <begin position="1"/>
        <end position="19"/>
    </location>
</feature>
<dbReference type="RefSeq" id="WP_250930286.1">
    <property type="nucleotide sequence ID" value="NZ_JAMQBK010000050.1"/>
</dbReference>
<dbReference type="CDD" id="cd16027">
    <property type="entry name" value="SGSH"/>
    <property type="match status" value="1"/>
</dbReference>
<evidence type="ECO:0000313" key="5">
    <source>
        <dbReference type="EMBL" id="MCM2372651.1"/>
    </source>
</evidence>
<gene>
    <name evidence="5" type="ORF">NB063_18725</name>
</gene>
<dbReference type="InterPro" id="IPR017850">
    <property type="entry name" value="Alkaline_phosphatase_core_sf"/>
</dbReference>